<dbReference type="EMBL" id="CP027303">
    <property type="protein sequence ID" value="AWO74942.1"/>
    <property type="molecule type" value="Genomic_DNA"/>
</dbReference>
<name>A0A2Z3N7T2_GEOTH</name>
<evidence type="ECO:0000313" key="2">
    <source>
        <dbReference type="Proteomes" id="UP000246996"/>
    </source>
</evidence>
<dbReference type="Gene3D" id="1.10.8.200">
    <property type="entry name" value="Replisome organizer (g39p helicase loader/inhibitor protein)"/>
    <property type="match status" value="1"/>
</dbReference>
<accession>A0A2Z3N7T2</accession>
<dbReference type="SUPFAM" id="SSF89064">
    <property type="entry name" value="Replisome organizer (g39p helicase loader/inhibitor protein)"/>
    <property type="match status" value="1"/>
</dbReference>
<protein>
    <submittedName>
        <fullName evidence="1">Uncharacterized protein</fullName>
    </submittedName>
</protein>
<reference evidence="2" key="1">
    <citation type="submission" date="2018-02" db="EMBL/GenBank/DDBJ databases">
        <title>The complete genome of bacterial strain SGAirxxxx.</title>
        <authorList>
            <person name="Schuster S.C."/>
        </authorList>
    </citation>
    <scope>NUCLEOTIDE SEQUENCE [LARGE SCALE GENOMIC DNA]</scope>
    <source>
        <strain evidence="2">SGAir0734</strain>
    </source>
</reference>
<evidence type="ECO:0000313" key="1">
    <source>
        <dbReference type="EMBL" id="AWO74942.1"/>
    </source>
</evidence>
<gene>
    <name evidence="1" type="ORF">C1N76_10860</name>
</gene>
<dbReference type="InterPro" id="IPR036173">
    <property type="entry name" value="G39-like_N_sf"/>
</dbReference>
<dbReference type="Proteomes" id="UP000246996">
    <property type="component" value="Chromosome"/>
</dbReference>
<dbReference type="RefSeq" id="WP_081130636.1">
    <property type="nucleotide sequence ID" value="NZ_CP027303.2"/>
</dbReference>
<dbReference type="AlphaFoldDB" id="A0A2Z3N7T2"/>
<proteinExistence type="predicted"/>
<sequence length="86" mass="10200">MTRDEVKTIFKILVYAYPQFEVSSEKVDIWHDLLADESFETVLANTKKHVKQKPFPPTIADLCRKEERPPYYDEYVYDPNAGEDWT</sequence>
<organism evidence="1 2">
    <name type="scientific">Geobacillus thermoleovorans</name>
    <name type="common">Bacillus thermoleovorans</name>
    <dbReference type="NCBI Taxonomy" id="33941"/>
    <lineage>
        <taxon>Bacteria</taxon>
        <taxon>Bacillati</taxon>
        <taxon>Bacillota</taxon>
        <taxon>Bacilli</taxon>
        <taxon>Bacillales</taxon>
        <taxon>Anoxybacillaceae</taxon>
        <taxon>Geobacillus</taxon>
        <taxon>Geobacillus thermoleovorans group</taxon>
    </lineage>
</organism>